<keyword evidence="4" id="KW-0472">Membrane</keyword>
<accession>A0A8C2QLW4</accession>
<name>A0A8C2QLW4_CRIGR</name>
<dbReference type="Ensembl" id="ENSCGRT00001026178.1">
    <property type="protein sequence ID" value="ENSCGRP00001021934.1"/>
    <property type="gene ID" value="ENSCGRG00001020631.1"/>
</dbReference>
<evidence type="ECO:0000313" key="6">
    <source>
        <dbReference type="Ensembl" id="ENSCGRP00001021934.1"/>
    </source>
</evidence>
<dbReference type="InterPro" id="IPR035976">
    <property type="entry name" value="Sushi/SCR/CCP_sf"/>
</dbReference>
<dbReference type="Pfam" id="PF00084">
    <property type="entry name" value="Sushi"/>
    <property type="match status" value="1"/>
</dbReference>
<protein>
    <submittedName>
        <fullName evidence="6">Sushi domain containing 3</fullName>
    </submittedName>
</protein>
<dbReference type="InterPro" id="IPR000436">
    <property type="entry name" value="Sushi_SCR_CCP_dom"/>
</dbReference>
<evidence type="ECO:0000259" key="5">
    <source>
        <dbReference type="PROSITE" id="PS50923"/>
    </source>
</evidence>
<feature type="region of interest" description="Disordered" evidence="3">
    <location>
        <begin position="1"/>
        <end position="32"/>
    </location>
</feature>
<reference evidence="6" key="1">
    <citation type="submission" date="2025-08" db="UniProtKB">
        <authorList>
            <consortium name="Ensembl"/>
        </authorList>
    </citation>
    <scope>IDENTIFICATION</scope>
</reference>
<keyword evidence="1 2" id="KW-1015">Disulfide bond</keyword>
<dbReference type="CDD" id="cd00033">
    <property type="entry name" value="CCP"/>
    <property type="match status" value="1"/>
</dbReference>
<dbReference type="GeneTree" id="ENSGT00390000006976"/>
<evidence type="ECO:0000256" key="2">
    <source>
        <dbReference type="PROSITE-ProRule" id="PRU00302"/>
    </source>
</evidence>
<dbReference type="PANTHER" id="PTHR46879">
    <property type="entry name" value="SUSHI DOMAIN-CONTAINING PROTEIN 3"/>
    <property type="match status" value="1"/>
</dbReference>
<keyword evidence="2" id="KW-0768">Sushi</keyword>
<organism evidence="6 7">
    <name type="scientific">Cricetulus griseus</name>
    <name type="common">Chinese hamster</name>
    <name type="synonym">Cricetulus barabensis griseus</name>
    <dbReference type="NCBI Taxonomy" id="10029"/>
    <lineage>
        <taxon>Eukaryota</taxon>
        <taxon>Metazoa</taxon>
        <taxon>Chordata</taxon>
        <taxon>Craniata</taxon>
        <taxon>Vertebrata</taxon>
        <taxon>Euteleostomi</taxon>
        <taxon>Mammalia</taxon>
        <taxon>Eutheria</taxon>
        <taxon>Euarchontoglires</taxon>
        <taxon>Glires</taxon>
        <taxon>Rodentia</taxon>
        <taxon>Myomorpha</taxon>
        <taxon>Muroidea</taxon>
        <taxon>Cricetidae</taxon>
        <taxon>Cricetinae</taxon>
        <taxon>Cricetulus</taxon>
    </lineage>
</organism>
<dbReference type="InterPro" id="IPR053067">
    <property type="entry name" value="SUSD3"/>
</dbReference>
<dbReference type="PANTHER" id="PTHR46879:SF1">
    <property type="entry name" value="SUSHI DOMAIN-CONTAINING PROTEIN 3"/>
    <property type="match status" value="1"/>
</dbReference>
<reference evidence="6" key="2">
    <citation type="submission" date="2025-09" db="UniProtKB">
        <authorList>
            <consortium name="Ensembl"/>
        </authorList>
    </citation>
    <scope>IDENTIFICATION</scope>
</reference>
<feature type="region of interest" description="Disordered" evidence="3">
    <location>
        <begin position="176"/>
        <end position="247"/>
    </location>
</feature>
<keyword evidence="4" id="KW-0812">Transmembrane</keyword>
<feature type="compositionally biased region" description="Low complexity" evidence="3">
    <location>
        <begin position="17"/>
        <end position="28"/>
    </location>
</feature>
<evidence type="ECO:0000256" key="3">
    <source>
        <dbReference type="SAM" id="MobiDB-lite"/>
    </source>
</evidence>
<dbReference type="SMART" id="SM00032">
    <property type="entry name" value="CCP"/>
    <property type="match status" value="1"/>
</dbReference>
<comment type="caution">
    <text evidence="2">Lacks conserved residue(s) required for the propagation of feature annotation.</text>
</comment>
<evidence type="ECO:0000256" key="4">
    <source>
        <dbReference type="SAM" id="Phobius"/>
    </source>
</evidence>
<dbReference type="PROSITE" id="PS50923">
    <property type="entry name" value="SUSHI"/>
    <property type="match status" value="1"/>
</dbReference>
<feature type="domain" description="Sushi" evidence="5">
    <location>
        <begin position="32"/>
        <end position="95"/>
    </location>
</feature>
<sequence>MSRVSATLRGRTRPRGRTGTTTTTPVPRNQTATCVQLHPPPRGTLQVVRGNGTSLGTVLMFHCPSGHQMVGSGLLTCTWNGSIADWSSESPVCKAVPPHETFGFKVAVISSIVSCAIILLMSMAFLTCCLLKCVKKSEQQRADRTAQLWYQLRGEDLETVQAAYLGLKGHNCNNSSSIGGGRGSGRGGGGGGGGGGKPGIQHSQAHDNHSFTTDLSDSREQSGVAHSVDKDPWTFRMGTPSPGGPSSSPCTYVMVHAMNSAGPAPGMPMRPRVYLPG</sequence>
<dbReference type="Proteomes" id="UP000694386">
    <property type="component" value="Unplaced"/>
</dbReference>
<proteinExistence type="predicted"/>
<dbReference type="GO" id="GO:0005886">
    <property type="term" value="C:plasma membrane"/>
    <property type="evidence" value="ECO:0007669"/>
    <property type="project" value="Ensembl"/>
</dbReference>
<keyword evidence="4" id="KW-1133">Transmembrane helix</keyword>
<feature type="compositionally biased region" description="Gly residues" evidence="3">
    <location>
        <begin position="178"/>
        <end position="198"/>
    </location>
</feature>
<feature type="transmembrane region" description="Helical" evidence="4">
    <location>
        <begin position="106"/>
        <end position="131"/>
    </location>
</feature>
<dbReference type="AlphaFoldDB" id="A0A8C2QLW4"/>
<dbReference type="SUPFAM" id="SSF57535">
    <property type="entry name" value="Complement control module/SCR domain"/>
    <property type="match status" value="1"/>
</dbReference>
<feature type="disulfide bond" evidence="2">
    <location>
        <begin position="34"/>
        <end position="77"/>
    </location>
</feature>
<dbReference type="Gene3D" id="2.10.70.10">
    <property type="entry name" value="Complement Module, domain 1"/>
    <property type="match status" value="1"/>
</dbReference>
<evidence type="ECO:0000313" key="7">
    <source>
        <dbReference type="Proteomes" id="UP000694386"/>
    </source>
</evidence>
<evidence type="ECO:0000256" key="1">
    <source>
        <dbReference type="ARBA" id="ARBA00023157"/>
    </source>
</evidence>